<dbReference type="RefSeq" id="WP_073109946.1">
    <property type="nucleotide sequence ID" value="NZ_FQYN01000005.1"/>
</dbReference>
<accession>A0A1M6HRI3</accession>
<dbReference type="STRING" id="1121955.SAMN02745146_2604"/>
<name>A0A1M6HRI3_9BACT</name>
<evidence type="ECO:0000313" key="2">
    <source>
        <dbReference type="Proteomes" id="UP000184418"/>
    </source>
</evidence>
<dbReference type="EMBL" id="FQYN01000005">
    <property type="protein sequence ID" value="SHJ24714.1"/>
    <property type="molecule type" value="Genomic_DNA"/>
</dbReference>
<evidence type="ECO:0008006" key="3">
    <source>
        <dbReference type="Google" id="ProtNLM"/>
    </source>
</evidence>
<dbReference type="Proteomes" id="UP000184418">
    <property type="component" value="Unassembled WGS sequence"/>
</dbReference>
<dbReference type="OrthoDB" id="883593at2"/>
<keyword evidence="2" id="KW-1185">Reference proteome</keyword>
<dbReference type="AlphaFoldDB" id="A0A1M6HRI3"/>
<proteinExistence type="predicted"/>
<gene>
    <name evidence="1" type="ORF">SAMN02745146_2604</name>
</gene>
<evidence type="ECO:0000313" key="1">
    <source>
        <dbReference type="EMBL" id="SHJ24714.1"/>
    </source>
</evidence>
<sequence>MLTPFYKVTLLAGWLLSLLPHRGQAQARGIWAKADIPLVYNRQYEVGNILFDPSQDRPDFALRPNGRIYQYYNFDTTFPGGRVELRKHLLRALPTAAGSSDSGFLTVRFVVNYRGETDRFRVQALNSEYQPQAMDPELVARVLGACRALRGWLPGQIDGETKDSYFYITFVVREGHIQDITL</sequence>
<reference evidence="1 2" key="1">
    <citation type="submission" date="2016-11" db="EMBL/GenBank/DDBJ databases">
        <authorList>
            <person name="Jaros S."/>
            <person name="Januszkiewicz K."/>
            <person name="Wedrychowicz H."/>
        </authorList>
    </citation>
    <scope>NUCLEOTIDE SEQUENCE [LARGE SCALE GENOMIC DNA]</scope>
    <source>
        <strain evidence="1 2">DSM 21074</strain>
    </source>
</reference>
<protein>
    <recommendedName>
        <fullName evidence="3">TonB protein C-terminal</fullName>
    </recommendedName>
</protein>
<organism evidence="1 2">
    <name type="scientific">Hymenobacter daecheongensis DSM 21074</name>
    <dbReference type="NCBI Taxonomy" id="1121955"/>
    <lineage>
        <taxon>Bacteria</taxon>
        <taxon>Pseudomonadati</taxon>
        <taxon>Bacteroidota</taxon>
        <taxon>Cytophagia</taxon>
        <taxon>Cytophagales</taxon>
        <taxon>Hymenobacteraceae</taxon>
        <taxon>Hymenobacter</taxon>
    </lineage>
</organism>